<gene>
    <name evidence="1" type="ORF">CRM76_01005</name>
</gene>
<evidence type="ECO:0008006" key="3">
    <source>
        <dbReference type="Google" id="ProtNLM"/>
    </source>
</evidence>
<sequence>MIELAIKTSLERITGMAVYPLLLPPDVMTGITYQRISDPAIETGLVRTRLVEGRFQVTFYVVDMFTRLVTMDRDVWSVWQGIVHSSLEGYDVQFIERAGLQDGQEILNNGSIVYSRRRDYLITFSE</sequence>
<proteinExistence type="predicted"/>
<evidence type="ECO:0000313" key="2">
    <source>
        <dbReference type="Proteomes" id="UP000219788"/>
    </source>
</evidence>
<organism evidence="1 2">
    <name type="scientific">Edwardsiella tarda</name>
    <dbReference type="NCBI Taxonomy" id="636"/>
    <lineage>
        <taxon>Bacteria</taxon>
        <taxon>Pseudomonadati</taxon>
        <taxon>Pseudomonadota</taxon>
        <taxon>Gammaproteobacteria</taxon>
        <taxon>Enterobacterales</taxon>
        <taxon>Hafniaceae</taxon>
        <taxon>Edwardsiella</taxon>
    </lineage>
</organism>
<dbReference type="OrthoDB" id="6444351at2"/>
<name>A0A2A7U7Y1_EDWTA</name>
<reference evidence="2" key="1">
    <citation type="submission" date="2017-09" db="EMBL/GenBank/DDBJ databases">
        <title>FDA dAtabase for Regulatory Grade micrObial Sequences (FDA-ARGOS): Supporting development and validation of Infectious Disease Dx tests.</title>
        <authorList>
            <person name="Goldberg B."/>
            <person name="Campos J."/>
            <person name="Tallon L."/>
            <person name="Sadzewicz L."/>
            <person name="Ott S."/>
            <person name="Zhao X."/>
            <person name="Nagaraj S."/>
            <person name="Vavikolanu K."/>
            <person name="Aluvathingal J."/>
            <person name="Nadendla S."/>
            <person name="Geyer C."/>
            <person name="Sichtig H."/>
        </authorList>
    </citation>
    <scope>NUCLEOTIDE SEQUENCE [LARGE SCALE GENOMIC DNA]</scope>
    <source>
        <strain evidence="2">FDAARGOS_370</strain>
    </source>
</reference>
<evidence type="ECO:0000313" key="1">
    <source>
        <dbReference type="EMBL" id="PEH74343.1"/>
    </source>
</evidence>
<dbReference type="AlphaFoldDB" id="A0A2A7U7Y1"/>
<comment type="caution">
    <text evidence="1">The sequence shown here is derived from an EMBL/GenBank/DDBJ whole genome shotgun (WGS) entry which is preliminary data.</text>
</comment>
<accession>A0A2A7U7Y1</accession>
<protein>
    <recommendedName>
        <fullName evidence="3">DUF3168 domain-containing protein</fullName>
    </recommendedName>
</protein>
<dbReference type="EMBL" id="PDDV01000005">
    <property type="protein sequence ID" value="PEH74343.1"/>
    <property type="molecule type" value="Genomic_DNA"/>
</dbReference>
<dbReference type="Proteomes" id="UP000219788">
    <property type="component" value="Unassembled WGS sequence"/>
</dbReference>
<dbReference type="RefSeq" id="WP_098142533.1">
    <property type="nucleotide sequence ID" value="NZ_PDDV01000005.1"/>
</dbReference>